<name>A0A7T0C2V1_9BACT</name>
<feature type="domain" description="Tr-type G" evidence="10">
    <location>
        <begin position="7"/>
        <end position="277"/>
    </location>
</feature>
<feature type="region of interest" description="Disordered" evidence="9">
    <location>
        <begin position="278"/>
        <end position="299"/>
    </location>
</feature>
<sequence length="693" mass="75378">MKQYKLQDIRNVGVIGHGAAGKTSVAEAILFNSGVSDRLGKVGDATSVMDYDPDEIKRGHSVNASVACYEWKNKKVNLVDTPGNNNFIADTPACLRVVDGAVVVISADEGVQFFTEKTWRWADDQALRKIVFINKVDHERSNIPAILESLKKTFQVSPALLFAPVGVGDTFSGVADIVQKKFYACQSPDEALDWPESASDELEMIRAELIEAIAEADDELLEHYLEKGELSDEEAFEGLKNGIANGTVTPVICGLATQNIGVKILMNAINDYLPSPDQREAASGLKPGGDTETSRMADPSAPASALVFKTIADPYAGKLTLFRVFSGVVKADAAIFNATQGTQERIGQLFIMQGKQQISAPEISTGDIGAVAKLKVTTTGDTLCDANDPIVFPPIDFPSTVFTRALIPKTRGDEEKISVALKRLTEEDPTLQVERNAQTHELLVSGMGQVHLDVSLEKMHRRFGVDVEVKAPKVPYRETIRGTTKVQGKYKKQTGGRGQFGDTWIEISPLPKGGGFEFENRIVGGAIPKQYIPAVEKGIYEAMEEGALAHCPMVDIKIALYDGSFHNVDSSEMAFKIAGSLGFKKGVLECKPILLEPVMKMEIIIPSEYVGDVMGDLNAKRGKILGIDSSGDNQTIRAHIPMAEVLDYAADLRSMTSGRGVFMVEFDHYDDVPEHLSAKVIAEARAQNEKEHS</sequence>
<dbReference type="Pfam" id="PF14492">
    <property type="entry name" value="EFG_III"/>
    <property type="match status" value="1"/>
</dbReference>
<dbReference type="GO" id="GO:0003924">
    <property type="term" value="F:GTPase activity"/>
    <property type="evidence" value="ECO:0007669"/>
    <property type="project" value="InterPro"/>
</dbReference>
<evidence type="ECO:0000256" key="5">
    <source>
        <dbReference type="ARBA" id="ARBA00022917"/>
    </source>
</evidence>
<dbReference type="InterPro" id="IPR027417">
    <property type="entry name" value="P-loop_NTPase"/>
</dbReference>
<evidence type="ECO:0000256" key="4">
    <source>
        <dbReference type="ARBA" id="ARBA00022768"/>
    </source>
</evidence>
<dbReference type="Gene3D" id="3.40.50.300">
    <property type="entry name" value="P-loop containing nucleotide triphosphate hydrolases"/>
    <property type="match status" value="1"/>
</dbReference>
<dbReference type="InterPro" id="IPR005225">
    <property type="entry name" value="Small_GTP-bd"/>
</dbReference>
<evidence type="ECO:0000256" key="1">
    <source>
        <dbReference type="ARBA" id="ARBA00005870"/>
    </source>
</evidence>
<dbReference type="GO" id="GO:0005525">
    <property type="term" value="F:GTP binding"/>
    <property type="evidence" value="ECO:0007669"/>
    <property type="project" value="UniProtKB-UniRule"/>
</dbReference>
<keyword evidence="4 11" id="KW-0251">Elongation factor</keyword>
<dbReference type="GO" id="GO:0032790">
    <property type="term" value="P:ribosome disassembly"/>
    <property type="evidence" value="ECO:0007669"/>
    <property type="project" value="TreeGrafter"/>
</dbReference>
<dbReference type="InterPro" id="IPR009000">
    <property type="entry name" value="Transl_B-barrel_sf"/>
</dbReference>
<dbReference type="CDD" id="cd04170">
    <property type="entry name" value="EF-G_bact"/>
    <property type="match status" value="1"/>
</dbReference>
<dbReference type="AlphaFoldDB" id="A0A7T0C2V1"/>
<dbReference type="Gene3D" id="3.30.230.10">
    <property type="match status" value="1"/>
</dbReference>
<dbReference type="InterPro" id="IPR009022">
    <property type="entry name" value="EFG_III"/>
</dbReference>
<dbReference type="FunFam" id="3.30.70.240:FF:000001">
    <property type="entry name" value="Elongation factor G"/>
    <property type="match status" value="1"/>
</dbReference>
<dbReference type="FunFam" id="3.30.70.870:FF:000016">
    <property type="entry name" value="Translation elongation factor G"/>
    <property type="match status" value="1"/>
</dbReference>
<dbReference type="SUPFAM" id="SSF52540">
    <property type="entry name" value="P-loop containing nucleoside triphosphate hydrolases"/>
    <property type="match status" value="1"/>
</dbReference>
<dbReference type="PROSITE" id="PS51722">
    <property type="entry name" value="G_TR_2"/>
    <property type="match status" value="1"/>
</dbReference>
<dbReference type="InterPro" id="IPR004540">
    <property type="entry name" value="Transl_elong_EFG/EF2"/>
</dbReference>
<dbReference type="InterPro" id="IPR053905">
    <property type="entry name" value="EF-G-like_DII"/>
</dbReference>
<dbReference type="CDD" id="cd03713">
    <property type="entry name" value="EFG_mtEFG_C"/>
    <property type="match status" value="1"/>
</dbReference>
<organism evidence="11 12">
    <name type="scientific">Candidatus Nitrohelix vancouverensis</name>
    <dbReference type="NCBI Taxonomy" id="2705534"/>
    <lineage>
        <taxon>Bacteria</taxon>
        <taxon>Pseudomonadati</taxon>
        <taxon>Nitrospinota/Tectimicrobiota group</taxon>
        <taxon>Nitrospinota</taxon>
        <taxon>Nitrospinia</taxon>
        <taxon>Nitrospinales</taxon>
        <taxon>Nitrospinaceae</taxon>
        <taxon>Candidatus Nitrohelix</taxon>
    </lineage>
</organism>
<gene>
    <name evidence="11" type="primary">fusA</name>
    <name evidence="11" type="ORF">G3M78_08745</name>
</gene>
<dbReference type="InterPro" id="IPR047872">
    <property type="entry name" value="EFG_IV"/>
</dbReference>
<evidence type="ECO:0000256" key="8">
    <source>
        <dbReference type="NCBIfam" id="TIGR00484"/>
    </source>
</evidence>
<dbReference type="InterPro" id="IPR005517">
    <property type="entry name" value="Transl_elong_EFG/EF2_IV"/>
</dbReference>
<proteinExistence type="inferred from homology"/>
<dbReference type="Proteomes" id="UP000594464">
    <property type="component" value="Chromosome"/>
</dbReference>
<keyword evidence="5" id="KW-0648">Protein biosynthesis</keyword>
<dbReference type="NCBIfam" id="NF009379">
    <property type="entry name" value="PRK12740.1-3"/>
    <property type="match status" value="1"/>
</dbReference>
<dbReference type="PANTHER" id="PTHR43261">
    <property type="entry name" value="TRANSLATION ELONGATION FACTOR G-RELATED"/>
    <property type="match status" value="1"/>
</dbReference>
<dbReference type="InterPro" id="IPR014721">
    <property type="entry name" value="Ribsml_uS5_D2-typ_fold_subgr"/>
</dbReference>
<reference evidence="12" key="1">
    <citation type="submission" date="2020-02" db="EMBL/GenBank/DDBJ databases">
        <title>Genomic and physiological characterization of two novel Nitrospinaceae genera.</title>
        <authorList>
            <person name="Mueller A.J."/>
            <person name="Jung M.-Y."/>
            <person name="Strachan C.R."/>
            <person name="Herbold C.W."/>
            <person name="Kirkegaard R.H."/>
            <person name="Daims H."/>
        </authorList>
    </citation>
    <scope>NUCLEOTIDE SEQUENCE [LARGE SCALE GENOMIC DNA]</scope>
</reference>
<dbReference type="InterPro" id="IPR000640">
    <property type="entry name" value="EFG_V-like"/>
</dbReference>
<dbReference type="NCBIfam" id="NF009381">
    <property type="entry name" value="PRK12740.1-5"/>
    <property type="match status" value="1"/>
</dbReference>
<dbReference type="SMART" id="SM00838">
    <property type="entry name" value="EFG_C"/>
    <property type="match status" value="1"/>
</dbReference>
<protein>
    <recommendedName>
        <fullName evidence="2 8">Elongation factor G</fullName>
    </recommendedName>
</protein>
<dbReference type="InterPro" id="IPR020568">
    <property type="entry name" value="Ribosomal_Su5_D2-typ_SF"/>
</dbReference>
<dbReference type="Pfam" id="PF03764">
    <property type="entry name" value="EFG_IV"/>
    <property type="match status" value="1"/>
</dbReference>
<dbReference type="InterPro" id="IPR035649">
    <property type="entry name" value="EFG_V"/>
</dbReference>
<dbReference type="Pfam" id="PF22042">
    <property type="entry name" value="EF-G_D2"/>
    <property type="match status" value="1"/>
</dbReference>
<dbReference type="Gene3D" id="2.40.30.10">
    <property type="entry name" value="Translation factors"/>
    <property type="match status" value="1"/>
</dbReference>
<dbReference type="NCBIfam" id="TIGR00231">
    <property type="entry name" value="small_GTP"/>
    <property type="match status" value="1"/>
</dbReference>
<dbReference type="PANTHER" id="PTHR43261:SF7">
    <property type="entry name" value="ELONGATION FACTOR G-LIKE PROTEIN"/>
    <property type="match status" value="1"/>
</dbReference>
<dbReference type="InterPro" id="IPR035647">
    <property type="entry name" value="EFG_III/V"/>
</dbReference>
<dbReference type="Gene3D" id="3.30.70.870">
    <property type="entry name" value="Elongation Factor G (Translational Gtpase), domain 3"/>
    <property type="match status" value="1"/>
</dbReference>
<dbReference type="NCBIfam" id="NF009891">
    <property type="entry name" value="PRK13351.1-1"/>
    <property type="match status" value="1"/>
</dbReference>
<keyword evidence="3" id="KW-0547">Nucleotide-binding</keyword>
<dbReference type="CDD" id="cd04088">
    <property type="entry name" value="EFG_mtEFG_II"/>
    <property type="match status" value="1"/>
</dbReference>
<dbReference type="CDD" id="cd01434">
    <property type="entry name" value="EFG_mtEFG1_IV"/>
    <property type="match status" value="1"/>
</dbReference>
<evidence type="ECO:0000259" key="10">
    <source>
        <dbReference type="PROSITE" id="PS51722"/>
    </source>
</evidence>
<keyword evidence="6" id="KW-0342">GTP-binding</keyword>
<comment type="similarity">
    <text evidence="1">Belongs to the TRAFAC class translation factor GTPase superfamily. Classic translation factor GTPase family. EF-G/EF-2 subfamily.</text>
</comment>
<dbReference type="Gene3D" id="3.30.70.240">
    <property type="match status" value="1"/>
</dbReference>
<dbReference type="Pfam" id="PF00679">
    <property type="entry name" value="EFG_C"/>
    <property type="match status" value="1"/>
</dbReference>
<dbReference type="SMART" id="SM00889">
    <property type="entry name" value="EFG_IV"/>
    <property type="match status" value="1"/>
</dbReference>
<dbReference type="SUPFAM" id="SSF54980">
    <property type="entry name" value="EF-G C-terminal domain-like"/>
    <property type="match status" value="2"/>
</dbReference>
<dbReference type="SUPFAM" id="SSF50447">
    <property type="entry name" value="Translation proteins"/>
    <property type="match status" value="1"/>
</dbReference>
<dbReference type="KEGG" id="nva:G3M78_08745"/>
<evidence type="ECO:0000256" key="3">
    <source>
        <dbReference type="ARBA" id="ARBA00022741"/>
    </source>
</evidence>
<evidence type="ECO:0000256" key="2">
    <source>
        <dbReference type="ARBA" id="ARBA00017872"/>
    </source>
</evidence>
<dbReference type="CDD" id="cd16262">
    <property type="entry name" value="EFG_III"/>
    <property type="match status" value="1"/>
</dbReference>
<dbReference type="EMBL" id="CP048620">
    <property type="protein sequence ID" value="QPJ65473.1"/>
    <property type="molecule type" value="Genomic_DNA"/>
</dbReference>
<dbReference type="Pfam" id="PF00009">
    <property type="entry name" value="GTP_EFTU"/>
    <property type="match status" value="1"/>
</dbReference>
<dbReference type="NCBIfam" id="TIGR00484">
    <property type="entry name" value="EF-G"/>
    <property type="match status" value="1"/>
</dbReference>
<accession>A0A7T0C2V1</accession>
<comment type="function">
    <text evidence="7">Catalyzes the GTP-dependent ribosomal translocation step during translation elongation. During this step, the ribosome changes from the pre-translocational (PRE) to the post-translocational (POST) state as the newly formed A-site-bound peptidyl-tRNA and P-site-bound deacylated tRNA move to the P and E sites, respectively. Catalyzes the coordinated movement of the two tRNA molecules, the mRNA and conformational changes in the ribosome.</text>
</comment>
<evidence type="ECO:0000256" key="6">
    <source>
        <dbReference type="ARBA" id="ARBA00023134"/>
    </source>
</evidence>
<evidence type="ECO:0000256" key="7">
    <source>
        <dbReference type="ARBA" id="ARBA00024731"/>
    </source>
</evidence>
<evidence type="ECO:0000256" key="9">
    <source>
        <dbReference type="SAM" id="MobiDB-lite"/>
    </source>
</evidence>
<dbReference type="InterPro" id="IPR000795">
    <property type="entry name" value="T_Tr_GTP-bd_dom"/>
</dbReference>
<dbReference type="PRINTS" id="PR00315">
    <property type="entry name" value="ELONGATNFCT"/>
</dbReference>
<evidence type="ECO:0000313" key="12">
    <source>
        <dbReference type="Proteomes" id="UP000594464"/>
    </source>
</evidence>
<dbReference type="InterPro" id="IPR041095">
    <property type="entry name" value="EFG_II"/>
</dbReference>
<dbReference type="SUPFAM" id="SSF54211">
    <property type="entry name" value="Ribosomal protein S5 domain 2-like"/>
    <property type="match status" value="1"/>
</dbReference>
<dbReference type="FunFam" id="3.30.230.10:FF:000003">
    <property type="entry name" value="Elongation factor G"/>
    <property type="match status" value="1"/>
</dbReference>
<evidence type="ECO:0000313" key="11">
    <source>
        <dbReference type="EMBL" id="QPJ65473.1"/>
    </source>
</evidence>
<dbReference type="GO" id="GO:0003746">
    <property type="term" value="F:translation elongation factor activity"/>
    <property type="evidence" value="ECO:0007669"/>
    <property type="project" value="UniProtKB-UniRule"/>
</dbReference>